<dbReference type="EMBL" id="JAOYFB010000004">
    <property type="protein sequence ID" value="KAK4013266.1"/>
    <property type="molecule type" value="Genomic_DNA"/>
</dbReference>
<protein>
    <submittedName>
        <fullName evidence="1">Uncharacterized protein</fullName>
    </submittedName>
</protein>
<sequence>MSDLWTIADQHSRESYANLKRTFKELLEPTMLRVHASLGSASSFRGWGSQVRFNFDELEVSHRSTAAAGQYSDAKNCATVARTLGTRPYSILQSDWLRHQVRIQDFRQLCEIVNA</sequence>
<keyword evidence="2" id="KW-1185">Reference proteome</keyword>
<evidence type="ECO:0000313" key="1">
    <source>
        <dbReference type="EMBL" id="KAK4013266.1"/>
    </source>
</evidence>
<name>A0ABQ9ZK17_9CRUS</name>
<proteinExistence type="predicted"/>
<evidence type="ECO:0000313" key="2">
    <source>
        <dbReference type="Proteomes" id="UP001234178"/>
    </source>
</evidence>
<gene>
    <name evidence="1" type="ORF">OUZ56_025500</name>
</gene>
<dbReference type="Proteomes" id="UP001234178">
    <property type="component" value="Unassembled WGS sequence"/>
</dbReference>
<accession>A0ABQ9ZK17</accession>
<organism evidence="1 2">
    <name type="scientific">Daphnia magna</name>
    <dbReference type="NCBI Taxonomy" id="35525"/>
    <lineage>
        <taxon>Eukaryota</taxon>
        <taxon>Metazoa</taxon>
        <taxon>Ecdysozoa</taxon>
        <taxon>Arthropoda</taxon>
        <taxon>Crustacea</taxon>
        <taxon>Branchiopoda</taxon>
        <taxon>Diplostraca</taxon>
        <taxon>Cladocera</taxon>
        <taxon>Anomopoda</taxon>
        <taxon>Daphniidae</taxon>
        <taxon>Daphnia</taxon>
    </lineage>
</organism>
<comment type="caution">
    <text evidence="1">The sequence shown here is derived from an EMBL/GenBank/DDBJ whole genome shotgun (WGS) entry which is preliminary data.</text>
</comment>
<reference evidence="1 2" key="1">
    <citation type="journal article" date="2023" name="Nucleic Acids Res.">
        <title>The hologenome of Daphnia magna reveals possible DNA methylation and microbiome-mediated evolution of the host genome.</title>
        <authorList>
            <person name="Chaturvedi A."/>
            <person name="Li X."/>
            <person name="Dhandapani V."/>
            <person name="Marshall H."/>
            <person name="Kissane S."/>
            <person name="Cuenca-Cambronero M."/>
            <person name="Asole G."/>
            <person name="Calvet F."/>
            <person name="Ruiz-Romero M."/>
            <person name="Marangio P."/>
            <person name="Guigo R."/>
            <person name="Rago D."/>
            <person name="Mirbahai L."/>
            <person name="Eastwood N."/>
            <person name="Colbourne J.K."/>
            <person name="Zhou J."/>
            <person name="Mallon E."/>
            <person name="Orsini L."/>
        </authorList>
    </citation>
    <scope>NUCLEOTIDE SEQUENCE [LARGE SCALE GENOMIC DNA]</scope>
    <source>
        <strain evidence="1">LRV0_1</strain>
    </source>
</reference>